<proteinExistence type="predicted"/>
<gene>
    <name evidence="1" type="ORF">SAMN05192573_104365</name>
</gene>
<protein>
    <submittedName>
        <fullName evidence="1">Putative sigma-54 modulation protein</fullName>
    </submittedName>
</protein>
<dbReference type="Pfam" id="PF02482">
    <property type="entry name" value="Ribosomal_S30AE"/>
    <property type="match status" value="1"/>
</dbReference>
<accession>A0A1G7WCB8</accession>
<dbReference type="AlphaFoldDB" id="A0A1G7WCB8"/>
<dbReference type="EMBL" id="FNCG01000004">
    <property type="protein sequence ID" value="SDG69449.1"/>
    <property type="molecule type" value="Genomic_DNA"/>
</dbReference>
<dbReference type="SUPFAM" id="SSF69754">
    <property type="entry name" value="Ribosome binding protein Y (YfiA homologue)"/>
    <property type="match status" value="1"/>
</dbReference>
<dbReference type="GeneID" id="91138846"/>
<sequence length="115" mass="13098">MKITVQSIHFTADKKLLDFIQKKADKLDTFYDHIISGEVYLKLENVEDECNKITEIKLLLPGNQIFAKEKCKSFEEATDLAVESLRKQIEKHKQKKALADATAKKAVLTAVEEGF</sequence>
<organism evidence="1 2">
    <name type="scientific">Mucilaginibacter gossypii</name>
    <dbReference type="NCBI Taxonomy" id="551996"/>
    <lineage>
        <taxon>Bacteria</taxon>
        <taxon>Pseudomonadati</taxon>
        <taxon>Bacteroidota</taxon>
        <taxon>Sphingobacteriia</taxon>
        <taxon>Sphingobacteriales</taxon>
        <taxon>Sphingobacteriaceae</taxon>
        <taxon>Mucilaginibacter</taxon>
    </lineage>
</organism>
<dbReference type="Gene3D" id="3.30.160.100">
    <property type="entry name" value="Ribosome hibernation promotion factor-like"/>
    <property type="match status" value="1"/>
</dbReference>
<dbReference type="RefSeq" id="WP_091166593.1">
    <property type="nucleotide sequence ID" value="NZ_CP071878.2"/>
</dbReference>
<dbReference type="Proteomes" id="UP000199705">
    <property type="component" value="Unassembled WGS sequence"/>
</dbReference>
<evidence type="ECO:0000313" key="2">
    <source>
        <dbReference type="Proteomes" id="UP000199705"/>
    </source>
</evidence>
<keyword evidence="2" id="KW-1185">Reference proteome</keyword>
<dbReference type="OrthoDB" id="9808702at2"/>
<dbReference type="STRING" id="551996.SAMN05192573_104365"/>
<dbReference type="NCBIfam" id="TIGR00741">
    <property type="entry name" value="yfiA"/>
    <property type="match status" value="1"/>
</dbReference>
<reference evidence="2" key="1">
    <citation type="submission" date="2016-10" db="EMBL/GenBank/DDBJ databases">
        <authorList>
            <person name="Varghese N."/>
            <person name="Submissions S."/>
        </authorList>
    </citation>
    <scope>NUCLEOTIDE SEQUENCE [LARGE SCALE GENOMIC DNA]</scope>
    <source>
        <strain evidence="2">Gh-67</strain>
    </source>
</reference>
<dbReference type="InterPro" id="IPR036567">
    <property type="entry name" value="RHF-like"/>
</dbReference>
<dbReference type="InterPro" id="IPR003489">
    <property type="entry name" value="RHF/RaiA"/>
</dbReference>
<name>A0A1G7WCB8_9SPHI</name>
<evidence type="ECO:0000313" key="1">
    <source>
        <dbReference type="EMBL" id="SDG69449.1"/>
    </source>
</evidence>